<dbReference type="EMBL" id="CP033896">
    <property type="protein sequence ID" value="AZA13937.1"/>
    <property type="molecule type" value="Genomic_DNA"/>
</dbReference>
<evidence type="ECO:0000256" key="15">
    <source>
        <dbReference type="HAMAP-Rule" id="MF_02003"/>
    </source>
</evidence>
<dbReference type="GO" id="GO:0008270">
    <property type="term" value="F:zinc ion binding"/>
    <property type="evidence" value="ECO:0007669"/>
    <property type="project" value="UniProtKB-UniRule"/>
</dbReference>
<dbReference type="Pfam" id="PF19302">
    <property type="entry name" value="DUF5915"/>
    <property type="match status" value="1"/>
</dbReference>
<evidence type="ECO:0000256" key="8">
    <source>
        <dbReference type="ARBA" id="ARBA00022741"/>
    </source>
</evidence>
<dbReference type="InterPro" id="IPR033709">
    <property type="entry name" value="Anticodon_Ile_ABEc"/>
</dbReference>
<dbReference type="GO" id="GO:0006428">
    <property type="term" value="P:isoleucyl-tRNA aminoacylation"/>
    <property type="evidence" value="ECO:0007669"/>
    <property type="project" value="UniProtKB-UniRule"/>
</dbReference>
<keyword evidence="6 15" id="KW-0436">Ligase</keyword>
<keyword evidence="11 15" id="KW-0648">Protein biosynthesis</keyword>
<sequence>MSAVTAVYCAHSNPVFCVVVGRKIAGFTRLLCCSRRVITVALKLFSVTCRLCRRSSSKEHPQFGSGNLPTRASFLHAWLGCWKIDDPQQNTSNQTAALGVKRCNTEGSLTAAVVNSFFKRQCSRNGYNNFSIMTNTTGGVYPKQDLTGGSQRFPDMEQAVLEFWKNDNTFLDSIAQREGQPEYVFYDGPPFANGLPHYGHLLTGYVKDIIPRYQTMRGKKVDRVFGWDCHGLPAELEAERQLGIKDKGEIESMGLEQFNNYCATSVLEYADHWKAYVTRQARWVDFDGGYKTMDPDFMESVMWAFKTLYDKGLIYQGFRVLPYSWAEHTPLSNQETRLDDSYKLRQDPTLTVTMPITGTLPGSVAERTLADHPELAEAAAIAWTTTPWTLPSNAALAVNPEVTYAVVRVGEDGLEAFQGQLFILAEKLLGSFAKELGKTSEVLFTLPGSELVGFTYEPIFNFFPVEHGFQIIAADYVTTEDGTGIVHQAPAFGEDDMNTCQEHGIEVCVPVDLDGKFTSQVPDYEGLLVFDANKPIIKDLKAKGRVVRHQTIEHSYPHSWRSGEPLIYMALPSWFVAVTKFRDRMVELNREEIEWMPAHIRDGQFGKWLEGARDWNISRNRYWGSPIPVWVSDSEEYPRVDVYGSIAELERDFGVKPKSLHRPHIDELVRPNPDDPTGKSMMRRVPEVLDCWFESGSMSFAQKHYPFEHRDWVETHWPADFIVEYSGQSRGWFYTMHVLSTALFDKPAYKKVVAHGIVLGDDGLKMSKSKGNYPDVNEVFDRDGSDAMRWFLMSSPILRGGNLIVTEQGIREGVRQALLPMWNAYTFLQLYSSQPAKFATDSTNVLDRYILAKLHRLAADVQAALDDTNVAKACDEVRWFCDALTNWYVRRSRDRFWAGDTQHPEAFNTLYTVLVSLSKIAAPLLPLITEVIFKALTGERSVHLTDYPNPDLFPSDDALVDAMDAVRGVCSAASSVRKANKLRNRLPLARLTVAREHAAELRPFTDIIADEVNVKKVLLTDDVDSVGRFEVVVNAKVAGPRLGKDVQQVIKAVKAGDYTRDGEVVVAGGITLQPDEFTTRLKAADEASTAQIEGFGGLVVLDTNVTEELAAEGWVNDLVRGLQDTRKACGFEVSDRITATVSVPADRRAVAEQFADHIAKEILATELTLTTDALDGQSHDVLGGASAQLHKA</sequence>
<evidence type="ECO:0000313" key="18">
    <source>
        <dbReference type="EMBL" id="AZA13937.1"/>
    </source>
</evidence>
<comment type="similarity">
    <text evidence="3 15">Belongs to the class-I aminoacyl-tRNA synthetase family. IleS type 2 subfamily.</text>
</comment>
<evidence type="ECO:0000256" key="3">
    <source>
        <dbReference type="ARBA" id="ARBA00007078"/>
    </source>
</evidence>
<evidence type="ECO:0000256" key="10">
    <source>
        <dbReference type="ARBA" id="ARBA00022840"/>
    </source>
</evidence>
<comment type="function">
    <text evidence="13 15">Catalyzes the attachment of isoleucine to tRNA(Ile). As IleRS can inadvertently accommodate and process structurally similar amino acids such as valine, to avoid such errors it has two additional distinct tRNA(Ile)-dependent editing activities. One activity is designated as 'pretransfer' editing and involves the hydrolysis of activated Val-AMP. The other activity is designated 'posttransfer' editing and involves deacylation of mischarged Val-tRNA(Ile).</text>
</comment>
<keyword evidence="5 15" id="KW-0963">Cytoplasm</keyword>
<dbReference type="GO" id="GO:0004822">
    <property type="term" value="F:isoleucine-tRNA ligase activity"/>
    <property type="evidence" value="ECO:0007669"/>
    <property type="project" value="UniProtKB-UniRule"/>
</dbReference>
<name>A0A3G6J793_9CORY</name>
<dbReference type="CDD" id="cd07961">
    <property type="entry name" value="Anticodon_Ia_Ile_ABEc"/>
    <property type="match status" value="1"/>
</dbReference>
<dbReference type="InterPro" id="IPR001412">
    <property type="entry name" value="aa-tRNA-synth_I_CS"/>
</dbReference>
<dbReference type="InterPro" id="IPR014729">
    <property type="entry name" value="Rossmann-like_a/b/a_fold"/>
</dbReference>
<dbReference type="GO" id="GO:0005524">
    <property type="term" value="F:ATP binding"/>
    <property type="evidence" value="ECO:0007669"/>
    <property type="project" value="UniProtKB-UniRule"/>
</dbReference>
<dbReference type="InterPro" id="IPR009008">
    <property type="entry name" value="Val/Leu/Ile-tRNA-synth_edit"/>
</dbReference>
<dbReference type="KEGG" id="ccho:CCHOA_07725"/>
<dbReference type="SUPFAM" id="SSF47323">
    <property type="entry name" value="Anticodon-binding domain of a subclass of class I aminoacyl-tRNA synthetases"/>
    <property type="match status" value="1"/>
</dbReference>
<dbReference type="FunFam" id="3.40.50.620:FF:000063">
    <property type="entry name" value="Isoleucine--tRNA ligase"/>
    <property type="match status" value="1"/>
</dbReference>
<dbReference type="Proteomes" id="UP000269019">
    <property type="component" value="Chromosome"/>
</dbReference>
<evidence type="ECO:0000256" key="7">
    <source>
        <dbReference type="ARBA" id="ARBA00022723"/>
    </source>
</evidence>
<dbReference type="PANTHER" id="PTHR42780">
    <property type="entry name" value="SOLEUCYL-TRNA SYNTHETASE"/>
    <property type="match status" value="1"/>
</dbReference>
<reference evidence="18 19" key="1">
    <citation type="submission" date="2018-11" db="EMBL/GenBank/DDBJ databases">
        <authorList>
            <person name="Kleinhagauer T."/>
            <person name="Glaeser S.P."/>
            <person name="Spergser J."/>
            <person name="Ruckert C."/>
            <person name="Kaempfer P."/>
            <person name="Busse H.-J."/>
        </authorList>
    </citation>
    <scope>NUCLEOTIDE SEQUENCE [LARGE SCALE GENOMIC DNA]</scope>
    <source>
        <strain evidence="18 19">200CH</strain>
    </source>
</reference>
<dbReference type="SUPFAM" id="SSF52374">
    <property type="entry name" value="Nucleotidylyl transferase"/>
    <property type="match status" value="1"/>
</dbReference>
<accession>A0A3G6J793</accession>
<keyword evidence="8 15" id="KW-0547">Nucleotide-binding</keyword>
<dbReference type="NCBIfam" id="TIGR00392">
    <property type="entry name" value="ileS"/>
    <property type="match status" value="1"/>
</dbReference>
<dbReference type="AlphaFoldDB" id="A0A3G6J793"/>
<dbReference type="InterPro" id="IPR009080">
    <property type="entry name" value="tRNAsynth_Ia_anticodon-bd"/>
</dbReference>
<evidence type="ECO:0000256" key="9">
    <source>
        <dbReference type="ARBA" id="ARBA00022833"/>
    </source>
</evidence>
<comment type="catalytic activity">
    <reaction evidence="14 15">
        <text>tRNA(Ile) + L-isoleucine + ATP = L-isoleucyl-tRNA(Ile) + AMP + diphosphate</text>
        <dbReference type="Rhea" id="RHEA:11060"/>
        <dbReference type="Rhea" id="RHEA-COMP:9666"/>
        <dbReference type="Rhea" id="RHEA-COMP:9695"/>
        <dbReference type="ChEBI" id="CHEBI:30616"/>
        <dbReference type="ChEBI" id="CHEBI:33019"/>
        <dbReference type="ChEBI" id="CHEBI:58045"/>
        <dbReference type="ChEBI" id="CHEBI:78442"/>
        <dbReference type="ChEBI" id="CHEBI:78528"/>
        <dbReference type="ChEBI" id="CHEBI:456215"/>
        <dbReference type="EC" id="6.1.1.5"/>
    </reaction>
</comment>
<dbReference type="InterPro" id="IPR002301">
    <property type="entry name" value="Ile-tRNA-ligase"/>
</dbReference>
<dbReference type="Pfam" id="PF00133">
    <property type="entry name" value="tRNA-synt_1"/>
    <property type="match status" value="1"/>
</dbReference>
<evidence type="ECO:0000256" key="1">
    <source>
        <dbReference type="ARBA" id="ARBA00001947"/>
    </source>
</evidence>
<dbReference type="GO" id="GO:0005737">
    <property type="term" value="C:cytoplasm"/>
    <property type="evidence" value="ECO:0007669"/>
    <property type="project" value="UniProtKB-SubCell"/>
</dbReference>
<evidence type="ECO:0000256" key="2">
    <source>
        <dbReference type="ARBA" id="ARBA00004496"/>
    </source>
</evidence>
<dbReference type="InterPro" id="IPR002300">
    <property type="entry name" value="aa-tRNA-synth_Ia"/>
</dbReference>
<dbReference type="GO" id="GO:0002161">
    <property type="term" value="F:aminoacyl-tRNA deacylase activity"/>
    <property type="evidence" value="ECO:0007669"/>
    <property type="project" value="InterPro"/>
</dbReference>
<feature type="short sequence motif" description="'HIGH' region" evidence="15">
    <location>
        <begin position="190"/>
        <end position="200"/>
    </location>
</feature>
<dbReference type="PROSITE" id="PS00178">
    <property type="entry name" value="AA_TRNA_LIGASE_I"/>
    <property type="match status" value="1"/>
</dbReference>
<dbReference type="EC" id="6.1.1.5" evidence="15"/>
<evidence type="ECO:0000313" key="19">
    <source>
        <dbReference type="Proteomes" id="UP000269019"/>
    </source>
</evidence>
<comment type="cofactor">
    <cofactor evidence="1 15">
        <name>Zn(2+)</name>
        <dbReference type="ChEBI" id="CHEBI:29105"/>
    </cofactor>
</comment>
<keyword evidence="19" id="KW-1185">Reference proteome</keyword>
<evidence type="ECO:0000256" key="5">
    <source>
        <dbReference type="ARBA" id="ARBA00022490"/>
    </source>
</evidence>
<protein>
    <recommendedName>
        <fullName evidence="15">Isoleucine--tRNA ligase</fullName>
        <ecNumber evidence="15">6.1.1.5</ecNumber>
    </recommendedName>
    <alternativeName>
        <fullName evidence="15">Isoleucyl-tRNA synthetase</fullName>
        <shortName evidence="15">IleRS</shortName>
    </alternativeName>
</protein>
<dbReference type="Pfam" id="PF08264">
    <property type="entry name" value="Anticodon_1"/>
    <property type="match status" value="1"/>
</dbReference>
<dbReference type="FunFam" id="3.40.50.620:FF:000075">
    <property type="entry name" value="Isoleucine--tRNA ligase"/>
    <property type="match status" value="1"/>
</dbReference>
<evidence type="ECO:0000256" key="14">
    <source>
        <dbReference type="ARBA" id="ARBA00048359"/>
    </source>
</evidence>
<dbReference type="PANTHER" id="PTHR42780:SF1">
    <property type="entry name" value="ISOLEUCINE--TRNA LIGASE, CYTOPLASMIC"/>
    <property type="match status" value="1"/>
</dbReference>
<dbReference type="Gene3D" id="3.40.50.620">
    <property type="entry name" value="HUPs"/>
    <property type="match status" value="2"/>
</dbReference>
<keyword evidence="9 15" id="KW-0862">Zinc</keyword>
<evidence type="ECO:0000256" key="11">
    <source>
        <dbReference type="ARBA" id="ARBA00022917"/>
    </source>
</evidence>
<feature type="domain" description="Methionyl/Valyl/Leucyl/Isoleucyl-tRNA synthetase anticodon-binding" evidence="17">
    <location>
        <begin position="847"/>
        <end position="988"/>
    </location>
</feature>
<feature type="binding site" evidence="15">
    <location>
        <position position="768"/>
    </location>
    <ligand>
        <name>ATP</name>
        <dbReference type="ChEBI" id="CHEBI:30616"/>
    </ligand>
</feature>
<dbReference type="InterPro" id="IPR023586">
    <property type="entry name" value="Ile-tRNA-ligase_type2"/>
</dbReference>
<keyword evidence="7 15" id="KW-0479">Metal-binding</keyword>
<dbReference type="GO" id="GO:0000049">
    <property type="term" value="F:tRNA binding"/>
    <property type="evidence" value="ECO:0007669"/>
    <property type="project" value="InterPro"/>
</dbReference>
<keyword evidence="12 15" id="KW-0030">Aminoacyl-tRNA synthetase</keyword>
<dbReference type="SUPFAM" id="SSF50677">
    <property type="entry name" value="ValRS/IleRS/LeuRS editing domain"/>
    <property type="match status" value="1"/>
</dbReference>
<evidence type="ECO:0000259" key="16">
    <source>
        <dbReference type="Pfam" id="PF00133"/>
    </source>
</evidence>
<keyword evidence="10 15" id="KW-0067">ATP-binding</keyword>
<dbReference type="PRINTS" id="PR00984">
    <property type="entry name" value="TRNASYNTHILE"/>
</dbReference>
<evidence type="ECO:0000256" key="6">
    <source>
        <dbReference type="ARBA" id="ARBA00022598"/>
    </source>
</evidence>
<dbReference type="CDD" id="cd00818">
    <property type="entry name" value="IleRS_core"/>
    <property type="match status" value="1"/>
</dbReference>
<dbReference type="HAMAP" id="MF_02003">
    <property type="entry name" value="Ile_tRNA_synth_type2"/>
    <property type="match status" value="1"/>
</dbReference>
<proteinExistence type="inferred from homology"/>
<comment type="subunit">
    <text evidence="4 15">Monomer.</text>
</comment>
<evidence type="ECO:0000256" key="4">
    <source>
        <dbReference type="ARBA" id="ARBA00011245"/>
    </source>
</evidence>
<evidence type="ECO:0000256" key="12">
    <source>
        <dbReference type="ARBA" id="ARBA00023146"/>
    </source>
</evidence>
<dbReference type="Gene3D" id="1.10.730.10">
    <property type="entry name" value="Isoleucyl-tRNA Synthetase, Domain 1"/>
    <property type="match status" value="1"/>
</dbReference>
<dbReference type="InterPro" id="IPR013155">
    <property type="entry name" value="M/V/L/I-tRNA-synth_anticd-bd"/>
</dbReference>
<organism evidence="18 19">
    <name type="scientific">Corynebacterium choanae</name>
    <dbReference type="NCBI Taxonomy" id="1862358"/>
    <lineage>
        <taxon>Bacteria</taxon>
        <taxon>Bacillati</taxon>
        <taxon>Actinomycetota</taxon>
        <taxon>Actinomycetes</taxon>
        <taxon>Mycobacteriales</taxon>
        <taxon>Corynebacteriaceae</taxon>
        <taxon>Corynebacterium</taxon>
    </lineage>
</organism>
<comment type="subcellular location">
    <subcellularLocation>
        <location evidence="2 15">Cytoplasm</location>
    </subcellularLocation>
</comment>
<feature type="domain" description="Aminoacyl-tRNA synthetase class Ia" evidence="16">
    <location>
        <begin position="160"/>
        <end position="799"/>
    </location>
</feature>
<evidence type="ECO:0000256" key="13">
    <source>
        <dbReference type="ARBA" id="ARBA00025217"/>
    </source>
</evidence>
<gene>
    <name evidence="15 18" type="primary">ileS</name>
    <name evidence="18" type="ORF">CCHOA_07725</name>
</gene>
<feature type="short sequence motif" description="'KMSKS' region" evidence="15">
    <location>
        <begin position="765"/>
        <end position="769"/>
    </location>
</feature>
<comment type="domain">
    <text evidence="15">IleRS has two distinct active sites: one for aminoacylation and one for editing. The misactivated valine is translocated from the active site to the editing site, which sterically excludes the correctly activated isoleucine. The single editing site contains two valyl binding pockets, one specific for each substrate (Val-AMP or Val-tRNA(Ile)).</text>
</comment>
<evidence type="ECO:0000259" key="17">
    <source>
        <dbReference type="Pfam" id="PF08264"/>
    </source>
</evidence>